<gene>
    <name evidence="3" type="ORF">MKY91_18270</name>
</gene>
<dbReference type="SMART" id="SM00267">
    <property type="entry name" value="GGDEF"/>
    <property type="match status" value="1"/>
</dbReference>
<accession>A0ABU9VMI1</accession>
<feature type="domain" description="GGDEF" evidence="2">
    <location>
        <begin position="154"/>
        <end position="283"/>
    </location>
</feature>
<dbReference type="CDD" id="cd01948">
    <property type="entry name" value="EAL"/>
    <property type="match status" value="1"/>
</dbReference>
<name>A0ABU9VMI1_9BACI</name>
<keyword evidence="3" id="KW-0808">Transferase</keyword>
<dbReference type="EMBL" id="JBCITK010000001">
    <property type="protein sequence ID" value="MEN0645109.1"/>
    <property type="molecule type" value="Genomic_DNA"/>
</dbReference>
<reference evidence="3 4" key="1">
    <citation type="submission" date="2024-03" db="EMBL/GenBank/DDBJ databases">
        <title>Bacilli Hybrid Assemblies.</title>
        <authorList>
            <person name="Kovac J."/>
        </authorList>
    </citation>
    <scope>NUCLEOTIDE SEQUENCE [LARGE SCALE GENOMIC DNA]</scope>
    <source>
        <strain evidence="3 4">FSL R7-0666</strain>
    </source>
</reference>
<keyword evidence="3" id="KW-0548">Nucleotidyltransferase</keyword>
<dbReference type="SUPFAM" id="SSF55073">
    <property type="entry name" value="Nucleotide cyclase"/>
    <property type="match status" value="1"/>
</dbReference>
<dbReference type="RefSeq" id="WP_343131707.1">
    <property type="nucleotide sequence ID" value="NZ_JBCITK010000001.1"/>
</dbReference>
<dbReference type="PANTHER" id="PTHR33121:SF71">
    <property type="entry name" value="OXYGEN SENSOR PROTEIN DOSP"/>
    <property type="match status" value="1"/>
</dbReference>
<dbReference type="SMART" id="SM00052">
    <property type="entry name" value="EAL"/>
    <property type="match status" value="1"/>
</dbReference>
<evidence type="ECO:0000259" key="1">
    <source>
        <dbReference type="PROSITE" id="PS50883"/>
    </source>
</evidence>
<dbReference type="CDD" id="cd01949">
    <property type="entry name" value="GGDEF"/>
    <property type="match status" value="1"/>
</dbReference>
<dbReference type="Gene3D" id="3.30.70.270">
    <property type="match status" value="1"/>
</dbReference>
<keyword evidence="3" id="KW-0378">Hydrolase</keyword>
<dbReference type="Pfam" id="PF00990">
    <property type="entry name" value="GGDEF"/>
    <property type="match status" value="1"/>
</dbReference>
<dbReference type="InterPro" id="IPR001633">
    <property type="entry name" value="EAL_dom"/>
</dbReference>
<dbReference type="GO" id="GO:0052621">
    <property type="term" value="F:diguanylate cyclase activity"/>
    <property type="evidence" value="ECO:0007669"/>
    <property type="project" value="UniProtKB-EC"/>
</dbReference>
<dbReference type="Gene3D" id="3.20.20.450">
    <property type="entry name" value="EAL domain"/>
    <property type="match status" value="1"/>
</dbReference>
<dbReference type="PROSITE" id="PS50887">
    <property type="entry name" value="GGDEF"/>
    <property type="match status" value="1"/>
</dbReference>
<dbReference type="EC" id="2.7.7.65" evidence="3"/>
<organism evidence="3 4">
    <name type="scientific">Alkalicoccobacillus gibsonii</name>
    <dbReference type="NCBI Taxonomy" id="79881"/>
    <lineage>
        <taxon>Bacteria</taxon>
        <taxon>Bacillati</taxon>
        <taxon>Bacillota</taxon>
        <taxon>Bacilli</taxon>
        <taxon>Bacillales</taxon>
        <taxon>Bacillaceae</taxon>
        <taxon>Alkalicoccobacillus</taxon>
    </lineage>
</organism>
<feature type="domain" description="EAL" evidence="1">
    <location>
        <begin position="294"/>
        <end position="544"/>
    </location>
</feature>
<dbReference type="InterPro" id="IPR029787">
    <property type="entry name" value="Nucleotide_cyclase"/>
</dbReference>
<dbReference type="InterPro" id="IPR000160">
    <property type="entry name" value="GGDEF_dom"/>
</dbReference>
<dbReference type="SUPFAM" id="SSF141868">
    <property type="entry name" value="EAL domain-like"/>
    <property type="match status" value="1"/>
</dbReference>
<dbReference type="InterPro" id="IPR043128">
    <property type="entry name" value="Rev_trsase/Diguanyl_cyclase"/>
</dbReference>
<dbReference type="InterPro" id="IPR050706">
    <property type="entry name" value="Cyclic-di-GMP_PDE-like"/>
</dbReference>
<evidence type="ECO:0000313" key="4">
    <source>
        <dbReference type="Proteomes" id="UP001418796"/>
    </source>
</evidence>
<sequence length="552" mass="63135">MTIQANIQLEKLVDALRNAYDSVYILKYVGGRFQYEYISVSENESTYLTEESIGKYVEDVIPSYRTQKITSLLLRAMDEQKAIQYTERLNAADFERMMCVPLPLQDQESTYILVYSKRLESIREETFEARSGLPSFNYFRESVQQKLKGLHDNKSLALIYINIDQFSTIIDRIGHARIEQMVIDIAARLKSILPNHSIMTRVTGDELIILVDQETSFHCATELQIGLSTPFKMNKLEIYVTASMGIATAEGSTDTVDSLIMQAYRAMFEAKQLGGNKIKHYDECSKRTGNELDRNMLERELKKAIENQEFTLYYQPIVQLSSQVIHYEALIRWVSPKLGFISPDQFILVAEECGLIEMIDEWVVDRVCQQIRSIHRDEIRVSVNLSTKTLESNRLEALLLHTTKRHNVDPRHIALEITEHSILKNEVATIDKLKRLREAGFQIAIDDFGVSHASLNYLRLLPANKIKIDKVFIQNVTTGSKDYHIVTSIIALAQKLGMTVTAEGVETEEQVDILQKMNCDEIQGYYFSKPVPIESLAGVTASIRKEMESFVN</sequence>
<evidence type="ECO:0000259" key="2">
    <source>
        <dbReference type="PROSITE" id="PS50887"/>
    </source>
</evidence>
<evidence type="ECO:0000313" key="3">
    <source>
        <dbReference type="EMBL" id="MEN0645109.1"/>
    </source>
</evidence>
<dbReference type="InterPro" id="IPR035919">
    <property type="entry name" value="EAL_sf"/>
</dbReference>
<comment type="caution">
    <text evidence="3">The sequence shown here is derived from an EMBL/GenBank/DDBJ whole genome shotgun (WGS) entry which is preliminary data.</text>
</comment>
<dbReference type="NCBIfam" id="TIGR00254">
    <property type="entry name" value="GGDEF"/>
    <property type="match status" value="1"/>
</dbReference>
<keyword evidence="4" id="KW-1185">Reference proteome</keyword>
<dbReference type="Proteomes" id="UP001418796">
    <property type="component" value="Unassembled WGS sequence"/>
</dbReference>
<dbReference type="PROSITE" id="PS50883">
    <property type="entry name" value="EAL"/>
    <property type="match status" value="1"/>
</dbReference>
<dbReference type="Pfam" id="PF00563">
    <property type="entry name" value="EAL"/>
    <property type="match status" value="1"/>
</dbReference>
<dbReference type="GO" id="GO:0071111">
    <property type="term" value="F:cyclic-guanylate-specific phosphodiesterase activity"/>
    <property type="evidence" value="ECO:0007669"/>
    <property type="project" value="UniProtKB-EC"/>
</dbReference>
<dbReference type="PANTHER" id="PTHR33121">
    <property type="entry name" value="CYCLIC DI-GMP PHOSPHODIESTERASE PDEF"/>
    <property type="match status" value="1"/>
</dbReference>
<dbReference type="EC" id="3.1.4.52" evidence="3"/>
<proteinExistence type="predicted"/>
<protein>
    <submittedName>
        <fullName evidence="3">Bifunctional diguanylate cyclase/phosphodiesterase</fullName>
        <ecNumber evidence="3">2.7.7.65</ecNumber>
        <ecNumber evidence="3">3.1.4.52</ecNumber>
    </submittedName>
</protein>